<dbReference type="Gene3D" id="3.40.50.1820">
    <property type="entry name" value="alpha/beta hydrolase"/>
    <property type="match status" value="1"/>
</dbReference>
<dbReference type="FunFam" id="3.40.50.980:FF:000002">
    <property type="entry name" value="Enterobactin synthetase component F"/>
    <property type="match status" value="1"/>
</dbReference>
<dbReference type="CDD" id="cd19531">
    <property type="entry name" value="LCL_NRPS-like"/>
    <property type="match status" value="2"/>
</dbReference>
<dbReference type="GO" id="GO:0031177">
    <property type="term" value="F:phosphopantetheine binding"/>
    <property type="evidence" value="ECO:0007669"/>
    <property type="project" value="InterPro"/>
</dbReference>
<dbReference type="Gene3D" id="3.30.300.30">
    <property type="match status" value="3"/>
</dbReference>
<feature type="domain" description="Carrier" evidence="7">
    <location>
        <begin position="2547"/>
        <end position="2621"/>
    </location>
</feature>
<dbReference type="GO" id="GO:0009239">
    <property type="term" value="P:enterobactin biosynthetic process"/>
    <property type="evidence" value="ECO:0007669"/>
    <property type="project" value="TreeGrafter"/>
</dbReference>
<dbReference type="Pfam" id="PF00668">
    <property type="entry name" value="Condensation"/>
    <property type="match status" value="4"/>
</dbReference>
<dbReference type="InterPro" id="IPR010071">
    <property type="entry name" value="AA_adenyl_dom"/>
</dbReference>
<dbReference type="FunFam" id="3.40.50.980:FF:000001">
    <property type="entry name" value="Non-ribosomal peptide synthetase"/>
    <property type="match status" value="3"/>
</dbReference>
<evidence type="ECO:0000256" key="3">
    <source>
        <dbReference type="ARBA" id="ARBA00022450"/>
    </source>
</evidence>
<dbReference type="InterPro" id="IPR036736">
    <property type="entry name" value="ACP-like_sf"/>
</dbReference>
<dbReference type="Gene3D" id="2.30.38.10">
    <property type="entry name" value="Luciferase, Domain 3"/>
    <property type="match status" value="2"/>
</dbReference>
<dbReference type="SUPFAM" id="SSF52777">
    <property type="entry name" value="CoA-dependent acyltransferases"/>
    <property type="match status" value="8"/>
</dbReference>
<dbReference type="SUPFAM" id="SSF56801">
    <property type="entry name" value="Acetyl-CoA synthetase-like"/>
    <property type="match status" value="3"/>
</dbReference>
<evidence type="ECO:0000256" key="1">
    <source>
        <dbReference type="ARBA" id="ARBA00001957"/>
    </source>
</evidence>
<dbReference type="InterPro" id="IPR042099">
    <property type="entry name" value="ANL_N_sf"/>
</dbReference>
<evidence type="ECO:0000256" key="6">
    <source>
        <dbReference type="SAM" id="MobiDB-lite"/>
    </source>
</evidence>
<dbReference type="CDD" id="cd17646">
    <property type="entry name" value="A_NRPS_AB3403-like"/>
    <property type="match status" value="1"/>
</dbReference>
<dbReference type="GO" id="GO:0072330">
    <property type="term" value="P:monocarboxylic acid biosynthetic process"/>
    <property type="evidence" value="ECO:0007669"/>
    <property type="project" value="UniProtKB-ARBA"/>
</dbReference>
<dbReference type="SUPFAM" id="SSF47336">
    <property type="entry name" value="ACP-like"/>
    <property type="match status" value="3"/>
</dbReference>
<dbReference type="Gene3D" id="3.40.50.980">
    <property type="match status" value="6"/>
</dbReference>
<proteinExistence type="inferred from homology"/>
<dbReference type="InterPro" id="IPR020806">
    <property type="entry name" value="PKS_PP-bd"/>
</dbReference>
<evidence type="ECO:0000256" key="5">
    <source>
        <dbReference type="ARBA" id="ARBA00022737"/>
    </source>
</evidence>
<name>A0AA42MY36_AQUAC</name>
<dbReference type="Proteomes" id="UP001158730">
    <property type="component" value="Unassembled WGS sequence"/>
</dbReference>
<dbReference type="InterPro" id="IPR001242">
    <property type="entry name" value="Condensation_dom"/>
</dbReference>
<dbReference type="Pfam" id="PF00550">
    <property type="entry name" value="PP-binding"/>
    <property type="match status" value="3"/>
</dbReference>
<dbReference type="PROSITE" id="PS00455">
    <property type="entry name" value="AMP_BINDING"/>
    <property type="match status" value="3"/>
</dbReference>
<feature type="domain" description="Carrier" evidence="7">
    <location>
        <begin position="3601"/>
        <end position="3676"/>
    </location>
</feature>
<dbReference type="PROSITE" id="PS50075">
    <property type="entry name" value="CARRIER"/>
    <property type="match status" value="3"/>
</dbReference>
<evidence type="ECO:0000256" key="4">
    <source>
        <dbReference type="ARBA" id="ARBA00022553"/>
    </source>
</evidence>
<dbReference type="InterPro" id="IPR029058">
    <property type="entry name" value="AB_hydrolase_fold"/>
</dbReference>
<evidence type="ECO:0000259" key="7">
    <source>
        <dbReference type="PROSITE" id="PS50075"/>
    </source>
</evidence>
<sequence length="3700" mass="406639">MNAPVPSIIALQWAPLSFAQQRLWFFSRLESGSSAYNIGGLLRFDGALDLDSLRHGLDQVYSRHAALRTVFREQDGLAQQAVLPAGPMPLEIIDLSQGSEGVEALARDFIEADYDLTRGPLVRCALYRLGENSHALAVGMHHIISDAWSVRVMVEEMAEFYRARQQNRQPFLTPQPLQYSEYAVGQREWLDSEAGTRQMAFWRERLGGEQPPLSLTPDFPHNAQAARRAAYRTLQVEPALVARLSDLAKANGATLFTVLLAALQLQLARLSGQREVRIGVPVAGRAKGFERLVGFFVNTLVLKAEPRPELSVAKWLEQTRAGLKQAQAHQEMPFERLVEELAPSRSLGQQPLFQVAFNYRRQHPLAANWLPGIETALDEVPSSQIPFDLALDAVRDRGDQLSINFAYAADLFTESSIERLIGGFLEVLDGFVSAPQAALGELELVSSGERRLLAEWNKPRQSFDAARLLPALIAEQARLRPEAIALVHGGERIAFAELESRSNQLANLLVSHGVRAESRVGVSLERGNAMIVAMLAVLKAGGAFVPLDPDYPRERLSYMVEDSGLKWLITSSDLAERLPLSSSVEPLYLDRLDLSAFEASTPSVQLHPLNLAYLIYTSGSTGQPKGVAVNHLGLSMHVQTIGQRYGMTPDDVELHFASISFDGALERWTVPLAFGSRLVIRDQELWSAEKTCQVIADEGVTISCLPPSYAQQLLDWVESQGLKLPVRSWTLGGEAFTRETYERLQKVLQPQRIVNGYGPTETVVTPLIWEAYPGDSFEAAYAPIGNPVGPRRLYVLDAELSLLPIGVAGELYIGGEVGLARGYFQRPELTAERFLPDPFGAAGERMYRTGDLVRWRADGTLDYLGRVDHQVKIRGFRIELGEIESQLLALDGVQEAAVIARETPNGKQLVGYVVAKHPSPPGRGDGGEGDSELHDASLTGTPAAPALSQGERALKAELAKVLPDYMVPAQIIALAKLPLTPAGKLDRAALPEPTWQSQDYEAPQTDNERILAAIWADVLGVERVGRQDHFFELGGDSIVALQVVSRARQQGLGLTPKDLFQQQTLAQLAGVARLVAAPLAEQGPVTGTAPLLPIQARLLAHEGLAPCNQYLLLELAEPLSAGQLEQALQALVQHHDALRLRFEPRDGQWRQVHAAEIAGPLLQRVELAISEDPQPHYDAVQRSIDPASGAHLRGLYLSQPGQADRLLLSIHHLVVDGVSWRVLLEDLQRACLQLASGLAVQLPAKTSAFKTWGERLAGWNVDAQLPYWQAQQAAGGELPLLSSDAGCEGTRQRLELSLDAAFTRELLQAGQRAYRLRADELLLTALSRVLCSWSEQPALTLHLESHGRAPLFEDVDLSRSVGWFTSLYPLRLQPETELAASLKAIKEQLRAVPDLGLGFGQLAQQGQLTERAPQLLFNYLGQFDEGEGGLRLREGGLWREADAPMDAPLVINAEQRGGALQLHIDFNPAQLARTTLEGLVARLQDELHSIAQHCAKVSPRLTPSDVPLAGLSQIELDALAGVEDIHPLSPLQQGLLFHSQLEGAGSYVSQLLLPFTGLDPQRLQNAWRQVLARHGVLRSRFLLGERPLQLVQAEVELDWQELDWRGVADFEAQLQAFCSAERERGFALDQAPLLRLALIQRGAGDFVLVWTLHHLLLDGWSNGLLFAEVLALYHGDRLPAPGGQFRDYIHWLDGQDAATEQAFWREQLAPLEGATRIAGCLPCRTPGQGHARHPLPLDSATEQRIRSFAQRHGLTLNTLVQAAWALLLARLTGKHSLCFGATVAGRPTELAGSEQMLGLFINSLPVAVQLPAEQPLGDWLAALQVQNLQLREHEHSPLHDIQRWVGSAGEALFDSLLVFENYPLGEALKQAERGELRLGLPQSHEFTHYPMTLAVLPGSRLELLLAYDRTHFDADGIAQVEALLRQALQLVCGDPAQSLGSLELLGETEQFLLDEWNKPRQDFDPSRLLPELIAEQARLRPEAVALVHGAGRITFVELEARSNRLANLLVAHGVCPESRVGVSLERGNAMIVAMLAVLKSGGAFVPLDPDYPRERLSYMVEDSGLKWLITTSDLAERLPLGEGVEPLYLDQLDLNVFEASAPAVQLHPLNLAYLIYTSGSTGQPKGVAVDHLGLTMHVQTIGQRYGMTPDDVELHFASISFDGALERWTVPLAFGSRLVIRDQELWSAEKTCQVIADEGVTISCLPPSYATQLLDWVESEKAAEAAALGQPSLKAASECSLTDVSTALPQPLSPSLTVARDASTTFSRMAVRSWTLGGEAFTRETYERLQKVLQPQRIINGYGPTETVVTPLIWEAYPGDSFEAAYAPIGNPVGPRSLYVLDAELNLLPIGVAGELYIGGEVGLARGYFQRPELTAERFLPDPFGQAGERMYRTGDLVRWRADGTLDYLGRVDHQVKIRGFRIELGEIESQLLALEGVQEAAVIARETSTGKQLVGYVVLKHPSPSGRGDGGEGDSELHGESLTGTPAAPALSQRERELKAELAKVLPDYMVPAQIIALEKLPLTPAGKLDRAALPEPTWQSQSYEAPQTENERILAAIWAEVLGAERVGRQDHFFELGGDSIVALKVVSRIRQQGLQLPLKALFEQSRLADCAAALQREAADAPVLRALPRGGDLPLSHAQQRLWFLNRLDPSNGAYHMPAGLDLQGRLDRQALQAAFDQLEARHEALRTRFVEVGGEARQRILAPQGQRIDWFDLRELPASEREIEARDYAQKLLTRPFNLAFEPLLRVSVLRLADQEYRLLLVQHHIVSDGWSMQRFIGEFAAAYAAFAEGRTAQFAALPLQYADYAQWQRDWLTSSEATRQLEYWKARLGEHQPLLELPTDHPRPAQGARQGLRWRFELSPLLTAQLRALAQREGSTLFSLLLAAWQTLLHRYSGQEDIRVGVPVAGRSLAEMDGVLGCFINTLVLRGEPAGLKPFRELLGELAQASRDALANQELPFDQLVEALQPTRSLSHHPLFQVAFNHQQVDFSALASLPGLRVQPHDPGAAGAQFDLALDTEEAADGSLSGFVSYAAELFEARTVARLARHFVRLLEGICADPSQPIGLLPLLEEDEQAQLATWNDTAKDYGPQVNLSDRISQQAARTPQAPALVFGEQTLSYVELEQRINQLANRLRSLGVQRGSLVGISLERSLELVIGLHAIVRAGGAYVPLDPEYPLERLAYLLEDSGVDLLLSHSALVERLPLPAGLKALGLDREDCSAEPVTPPAVSLQGNDLAYVIYTSGSTGKPKGAGNSHEALANRILWMQEAYQLGAGDVVLQKTPFSFDVSVWEFFWPLVTGACLAIAAPGDHRDPQKLVELIQRHKVSTLHFVPSMLQAFLLHPDVEQCQSLTRVICSGEALPAELQVRTFQRLPQAGLYNLYGPTEAAIDVSHWTCVEEGRHAVPIGRPIANLRLHILDAQLNPVPQGVPGELYIAGIGLARGYHRRPELTAERFLPDPFSSEGGRMYRTGDLVRWRADGAIDYLGRIDHQVKIRGFRVELGEIEAQLGAQPGVAEAVVVARDSQIGKQLVGYLVADPLPADESAWLAGIKAALKVELPEHMVPSILMRLERMPLSPNGKLERRALPEPVWQARVYRAPQSEREIALAAIWQEVLEVAQVGLDDNFFELGGHSLLATQAVALLRQRLGLELPLRAFFEAENLAALAANLDGQAPAAAEEEDQDLRDMAALLDELEAL</sequence>
<dbReference type="Gene3D" id="3.30.559.10">
    <property type="entry name" value="Chloramphenicol acetyltransferase-like domain"/>
    <property type="match status" value="4"/>
</dbReference>
<dbReference type="InterPro" id="IPR020845">
    <property type="entry name" value="AMP-binding_CS"/>
</dbReference>
<dbReference type="FunFam" id="1.10.1200.10:FF:000016">
    <property type="entry name" value="Non-ribosomal peptide synthase"/>
    <property type="match status" value="1"/>
</dbReference>
<dbReference type="InterPro" id="IPR023213">
    <property type="entry name" value="CAT-like_dom_sf"/>
</dbReference>
<protein>
    <submittedName>
        <fullName evidence="8">Amino acid adenylation domain-containing protein</fullName>
    </submittedName>
</protein>
<dbReference type="Pfam" id="PF13193">
    <property type="entry name" value="AMP-binding_C"/>
    <property type="match status" value="3"/>
</dbReference>
<dbReference type="Gene3D" id="3.30.559.30">
    <property type="entry name" value="Nonribosomal peptide synthetase, condensation domain"/>
    <property type="match status" value="4"/>
</dbReference>
<feature type="region of interest" description="Disordered" evidence="6">
    <location>
        <begin position="916"/>
        <end position="946"/>
    </location>
</feature>
<dbReference type="GO" id="GO:0009366">
    <property type="term" value="C:enterobactin synthetase complex"/>
    <property type="evidence" value="ECO:0007669"/>
    <property type="project" value="TreeGrafter"/>
</dbReference>
<dbReference type="NCBIfam" id="NF003417">
    <property type="entry name" value="PRK04813.1"/>
    <property type="match status" value="4"/>
</dbReference>
<dbReference type="InterPro" id="IPR045851">
    <property type="entry name" value="AMP-bd_C_sf"/>
</dbReference>
<keyword evidence="5" id="KW-0677">Repeat</keyword>
<dbReference type="FunFam" id="3.30.300.30:FF:000010">
    <property type="entry name" value="Enterobactin synthetase component F"/>
    <property type="match status" value="3"/>
</dbReference>
<dbReference type="NCBIfam" id="TIGR01733">
    <property type="entry name" value="AA-adenyl-dom"/>
    <property type="match status" value="2"/>
</dbReference>
<dbReference type="Gene3D" id="3.40.50.12780">
    <property type="entry name" value="N-terminal domain of ligase-like"/>
    <property type="match status" value="1"/>
</dbReference>
<dbReference type="GO" id="GO:0047527">
    <property type="term" value="F:2,3-dihydroxybenzoate-serine ligase activity"/>
    <property type="evidence" value="ECO:0007669"/>
    <property type="project" value="TreeGrafter"/>
</dbReference>
<dbReference type="InterPro" id="IPR006162">
    <property type="entry name" value="Ppantetheine_attach_site"/>
</dbReference>
<comment type="cofactor">
    <cofactor evidence="1">
        <name>pantetheine 4'-phosphate</name>
        <dbReference type="ChEBI" id="CHEBI:47942"/>
    </cofactor>
</comment>
<dbReference type="InterPro" id="IPR010060">
    <property type="entry name" value="NRPS_synth"/>
</dbReference>
<dbReference type="RefSeq" id="WP_280052742.1">
    <property type="nucleotide sequence ID" value="NZ_JAOBYN010000001.1"/>
</dbReference>
<dbReference type="FunFam" id="2.30.38.10:FF:000001">
    <property type="entry name" value="Non-ribosomal peptide synthetase PvdI"/>
    <property type="match status" value="3"/>
</dbReference>
<dbReference type="Pfam" id="PF00501">
    <property type="entry name" value="AMP-binding"/>
    <property type="match status" value="3"/>
</dbReference>
<keyword evidence="4" id="KW-0597">Phosphoprotein</keyword>
<comment type="caution">
    <text evidence="8">The sequence shown here is derived from an EMBL/GenBank/DDBJ whole genome shotgun (WGS) entry which is preliminary data.</text>
</comment>
<comment type="similarity">
    <text evidence="2">Belongs to the ATP-dependent AMP-binding enzyme family.</text>
</comment>
<dbReference type="InterPro" id="IPR025110">
    <property type="entry name" value="AMP-bd_C"/>
</dbReference>
<gene>
    <name evidence="8" type="ORF">N5C05_02370</name>
</gene>
<organism evidence="8 9">
    <name type="scientific">Aquipseudomonas alcaligenes</name>
    <name type="common">Pseudomonas alcaligenes</name>
    <dbReference type="NCBI Taxonomy" id="43263"/>
    <lineage>
        <taxon>Bacteria</taxon>
        <taxon>Pseudomonadati</taxon>
        <taxon>Pseudomonadota</taxon>
        <taxon>Gammaproteobacteria</taxon>
        <taxon>Pseudomonadales</taxon>
        <taxon>Pseudomonadaceae</taxon>
        <taxon>Aquipseudomonas</taxon>
    </lineage>
</organism>
<feature type="domain" description="Carrier" evidence="7">
    <location>
        <begin position="1002"/>
        <end position="1076"/>
    </location>
</feature>
<evidence type="ECO:0000256" key="2">
    <source>
        <dbReference type="ARBA" id="ARBA00006432"/>
    </source>
</evidence>
<dbReference type="FunFam" id="1.10.1200.10:FF:000005">
    <property type="entry name" value="Nonribosomal peptide synthetase 1"/>
    <property type="match status" value="2"/>
</dbReference>
<dbReference type="GO" id="GO:0005829">
    <property type="term" value="C:cytosol"/>
    <property type="evidence" value="ECO:0007669"/>
    <property type="project" value="TreeGrafter"/>
</dbReference>
<dbReference type="InterPro" id="IPR000873">
    <property type="entry name" value="AMP-dep_synth/lig_dom"/>
</dbReference>
<dbReference type="PANTHER" id="PTHR45527">
    <property type="entry name" value="NONRIBOSOMAL PEPTIDE SYNTHETASE"/>
    <property type="match status" value="1"/>
</dbReference>
<dbReference type="FunFam" id="3.40.50.12780:FF:000012">
    <property type="entry name" value="Non-ribosomal peptide synthetase"/>
    <property type="match status" value="2"/>
</dbReference>
<dbReference type="EMBL" id="JAOBYN010000001">
    <property type="protein sequence ID" value="MDH1053600.1"/>
    <property type="molecule type" value="Genomic_DNA"/>
</dbReference>
<dbReference type="FunFam" id="3.30.559.10:FF:000012">
    <property type="entry name" value="Non-ribosomal peptide synthetase"/>
    <property type="match status" value="1"/>
</dbReference>
<dbReference type="NCBIfam" id="TIGR01720">
    <property type="entry name" value="NRPS-para261"/>
    <property type="match status" value="1"/>
</dbReference>
<evidence type="ECO:0000313" key="8">
    <source>
        <dbReference type="EMBL" id="MDH1053600.1"/>
    </source>
</evidence>
<reference evidence="8" key="1">
    <citation type="submission" date="2022-09" db="EMBL/GenBank/DDBJ databases">
        <title>Intensive care unit water sources are persistently colonized with multi-drug resistant bacteria and are the site of extensive horizontal gene transfer of antibiotic resistance genes.</title>
        <authorList>
            <person name="Diorio-Toth L."/>
        </authorList>
    </citation>
    <scope>NUCLEOTIDE SEQUENCE</scope>
    <source>
        <strain evidence="8">GD03990</strain>
    </source>
</reference>
<evidence type="ECO:0000313" key="9">
    <source>
        <dbReference type="Proteomes" id="UP001158730"/>
    </source>
</evidence>
<dbReference type="CDD" id="cd19543">
    <property type="entry name" value="DCL_NRPS"/>
    <property type="match status" value="1"/>
</dbReference>
<dbReference type="CDD" id="cd17649">
    <property type="entry name" value="A_NRPS_PvdJ-like"/>
    <property type="match status" value="2"/>
</dbReference>
<dbReference type="PROSITE" id="PS00012">
    <property type="entry name" value="PHOSPHOPANTETHEINE"/>
    <property type="match status" value="3"/>
</dbReference>
<dbReference type="SMART" id="SM00823">
    <property type="entry name" value="PKS_PP"/>
    <property type="match status" value="3"/>
</dbReference>
<dbReference type="InterPro" id="IPR009081">
    <property type="entry name" value="PP-bd_ACP"/>
</dbReference>
<feature type="region of interest" description="Disordered" evidence="6">
    <location>
        <begin position="2463"/>
        <end position="2494"/>
    </location>
</feature>
<keyword evidence="3" id="KW-0596">Phosphopantetheine</keyword>
<dbReference type="Gene3D" id="1.10.1200.10">
    <property type="entry name" value="ACP-like"/>
    <property type="match status" value="2"/>
</dbReference>
<dbReference type="GO" id="GO:0043041">
    <property type="term" value="P:amino acid activation for nonribosomal peptide biosynthetic process"/>
    <property type="evidence" value="ECO:0007669"/>
    <property type="project" value="TreeGrafter"/>
</dbReference>
<accession>A0AA42MY36</accession>
<dbReference type="PANTHER" id="PTHR45527:SF1">
    <property type="entry name" value="FATTY ACID SYNTHASE"/>
    <property type="match status" value="1"/>
</dbReference>